<keyword evidence="2" id="KW-1185">Reference proteome</keyword>
<dbReference type="PANTHER" id="PTHR35118:SF3">
    <property type="entry name" value="PROTEIN KINASE SUPERFAMILY PROTEIN"/>
    <property type="match status" value="1"/>
</dbReference>
<evidence type="ECO:0000313" key="1">
    <source>
        <dbReference type="EnsemblPlants" id="Kaladp1044s0002.1.v1.1.CDS.1"/>
    </source>
</evidence>
<evidence type="ECO:0000313" key="2">
    <source>
        <dbReference type="Proteomes" id="UP000594263"/>
    </source>
</evidence>
<reference evidence="1" key="1">
    <citation type="submission" date="2021-01" db="UniProtKB">
        <authorList>
            <consortium name="EnsemblPlants"/>
        </authorList>
    </citation>
    <scope>IDENTIFICATION</scope>
</reference>
<protein>
    <submittedName>
        <fullName evidence="1">Uncharacterized protein</fullName>
    </submittedName>
</protein>
<name>A0A7N0VJS5_KALFE</name>
<dbReference type="PANTHER" id="PTHR35118">
    <property type="entry name" value="KINASE FAMILY PROTEIN"/>
    <property type="match status" value="1"/>
</dbReference>
<proteinExistence type="predicted"/>
<sequence length="76" mass="8807">MSPSIYEGALEWRENAWSRRQIQQKLGDVSTVLKALADYVDSLCGTPYPIDYEIWLRRLKRSMHVEDHGKEIDPSG</sequence>
<dbReference type="Proteomes" id="UP000594263">
    <property type="component" value="Unplaced"/>
</dbReference>
<dbReference type="Gramene" id="Kaladp1044s0002.1.v1.1">
    <property type="protein sequence ID" value="Kaladp1044s0002.1.v1.1.CDS.1"/>
    <property type="gene ID" value="Kaladp1044s0002.v1.1"/>
</dbReference>
<dbReference type="AlphaFoldDB" id="A0A7N0VJS5"/>
<dbReference type="EnsemblPlants" id="Kaladp1044s0002.1.v1.1">
    <property type="protein sequence ID" value="Kaladp1044s0002.1.v1.1.CDS.1"/>
    <property type="gene ID" value="Kaladp1044s0002.v1.1"/>
</dbReference>
<accession>A0A7N0VJS5</accession>
<organism evidence="1 2">
    <name type="scientific">Kalanchoe fedtschenkoi</name>
    <name type="common">Lavender scallops</name>
    <name type="synonym">South American air plant</name>
    <dbReference type="NCBI Taxonomy" id="63787"/>
    <lineage>
        <taxon>Eukaryota</taxon>
        <taxon>Viridiplantae</taxon>
        <taxon>Streptophyta</taxon>
        <taxon>Embryophyta</taxon>
        <taxon>Tracheophyta</taxon>
        <taxon>Spermatophyta</taxon>
        <taxon>Magnoliopsida</taxon>
        <taxon>eudicotyledons</taxon>
        <taxon>Gunneridae</taxon>
        <taxon>Pentapetalae</taxon>
        <taxon>Saxifragales</taxon>
        <taxon>Crassulaceae</taxon>
        <taxon>Kalanchoe</taxon>
    </lineage>
</organism>